<proteinExistence type="predicted"/>
<dbReference type="InterPro" id="IPR041489">
    <property type="entry name" value="PDZ_6"/>
</dbReference>
<dbReference type="eggNOG" id="COG0793">
    <property type="taxonomic scope" value="Bacteria"/>
</dbReference>
<evidence type="ECO:0000259" key="2">
    <source>
        <dbReference type="PROSITE" id="PS50106"/>
    </source>
</evidence>
<dbReference type="Gene3D" id="3.30.160.670">
    <property type="match status" value="1"/>
</dbReference>
<evidence type="ECO:0000313" key="3">
    <source>
        <dbReference type="EMBL" id="EEK17129.1"/>
    </source>
</evidence>
<gene>
    <name evidence="3" type="ORF">PORUE0001_0974</name>
</gene>
<accession>C2MAW3</accession>
<dbReference type="AlphaFoldDB" id="C2MAW3"/>
<protein>
    <submittedName>
        <fullName evidence="3">PDZ/DHR/GLGF domain protein</fullName>
    </submittedName>
</protein>
<organism evidence="3 4">
    <name type="scientific">Porphyromonas uenonis 60-3</name>
    <dbReference type="NCBI Taxonomy" id="596327"/>
    <lineage>
        <taxon>Bacteria</taxon>
        <taxon>Pseudomonadati</taxon>
        <taxon>Bacteroidota</taxon>
        <taxon>Bacteroidia</taxon>
        <taxon>Bacteroidales</taxon>
        <taxon>Porphyromonadaceae</taxon>
        <taxon>Porphyromonas</taxon>
    </lineage>
</organism>
<keyword evidence="4" id="KW-1185">Reference proteome</keyword>
<dbReference type="InterPro" id="IPR025411">
    <property type="entry name" value="DUF4136"/>
</dbReference>
<evidence type="ECO:0000256" key="1">
    <source>
        <dbReference type="SAM" id="SignalP"/>
    </source>
</evidence>
<dbReference type="PANTHER" id="PTHR32060">
    <property type="entry name" value="TAIL-SPECIFIC PROTEASE"/>
    <property type="match status" value="1"/>
</dbReference>
<dbReference type="PROSITE" id="PS50106">
    <property type="entry name" value="PDZ"/>
    <property type="match status" value="2"/>
</dbReference>
<keyword evidence="1" id="KW-0732">Signal</keyword>
<dbReference type="EMBL" id="ACLR01000118">
    <property type="protein sequence ID" value="EEK17129.1"/>
    <property type="molecule type" value="Genomic_DNA"/>
</dbReference>
<dbReference type="Pfam" id="PF13590">
    <property type="entry name" value="DUF4136"/>
    <property type="match status" value="1"/>
</dbReference>
<dbReference type="PANTHER" id="PTHR32060:SF30">
    <property type="entry name" value="CARBOXY-TERMINAL PROCESSING PROTEASE CTPA"/>
    <property type="match status" value="1"/>
</dbReference>
<dbReference type="RefSeq" id="WP_007365099.1">
    <property type="nucleotide sequence ID" value="NZ_ACLR01000118.1"/>
</dbReference>
<sequence>MKRLYHTTLLLILALCSFALTVQAQKAYVGLEYQMSYNDNWGANRPVILTVYPNSPAAQTGLREGDIIEAINGHETIKMSEEDMIRELQGEGEVSDDLLLVVSNFAYHRVVRHLKSTAQPADALTERDMARAFGMYSLEDESDILISYPISSGTEGKTDLINYETFGFVRTNKQHTNRDVLIEQQITEALQAKGLTYDPKNPDLLIDTYYSISENSAYDAAEARRSAVQTSLRIDPKARKLVELPILPMGSDKTLARFYLKFGVTIYSGVNERKMLWTSEAEELLSDDYTLTDYTALTVPVMLLQFPFTRYFNSLVVRFATHRYLSLGINYKANNISTIHSLPLHSPAAEAGLRAGDEIVAINGRPLGTADELSKGYLAFVKKSMSYRKHDHPFAIKDGPTNCRYWDSEDYARVAKLLDKDKYFGGFSYLFAFNPWITTAPRTGVTIDYLRDGVMQRVVVEPKLQEACYVTLE</sequence>
<dbReference type="Gene3D" id="2.30.42.10">
    <property type="match status" value="2"/>
</dbReference>
<dbReference type="Proteomes" id="UP000003303">
    <property type="component" value="Unassembled WGS sequence"/>
</dbReference>
<dbReference type="SUPFAM" id="SSF50156">
    <property type="entry name" value="PDZ domain-like"/>
    <property type="match status" value="2"/>
</dbReference>
<dbReference type="Pfam" id="PF17820">
    <property type="entry name" value="PDZ_6"/>
    <property type="match status" value="2"/>
</dbReference>
<feature type="domain" description="PDZ" evidence="2">
    <location>
        <begin position="17"/>
        <end position="93"/>
    </location>
</feature>
<comment type="caution">
    <text evidence="3">The sequence shown here is derived from an EMBL/GenBank/DDBJ whole genome shotgun (WGS) entry which is preliminary data.</text>
</comment>
<evidence type="ECO:0000313" key="4">
    <source>
        <dbReference type="Proteomes" id="UP000003303"/>
    </source>
</evidence>
<dbReference type="GO" id="GO:0004175">
    <property type="term" value="F:endopeptidase activity"/>
    <property type="evidence" value="ECO:0007669"/>
    <property type="project" value="TreeGrafter"/>
</dbReference>
<dbReference type="OrthoDB" id="993996at2"/>
<feature type="signal peptide" evidence="1">
    <location>
        <begin position="1"/>
        <end position="24"/>
    </location>
</feature>
<dbReference type="InterPro" id="IPR036034">
    <property type="entry name" value="PDZ_sf"/>
</dbReference>
<reference evidence="3 4" key="1">
    <citation type="submission" date="2009-04" db="EMBL/GenBank/DDBJ databases">
        <authorList>
            <person name="Sebastian Y."/>
            <person name="Madupu R."/>
            <person name="Durkin A.S."/>
            <person name="Torralba M."/>
            <person name="Methe B."/>
            <person name="Sutton G.G."/>
            <person name="Strausberg R.L."/>
            <person name="Nelson K.E."/>
        </authorList>
    </citation>
    <scope>NUCLEOTIDE SEQUENCE [LARGE SCALE GENOMIC DNA]</scope>
    <source>
        <strain evidence="3 4">60-3</strain>
    </source>
</reference>
<dbReference type="STRING" id="596327.PORUE0001_0974"/>
<feature type="chain" id="PRO_5002914617" evidence="1">
    <location>
        <begin position="25"/>
        <end position="473"/>
    </location>
</feature>
<dbReference type="InterPro" id="IPR001478">
    <property type="entry name" value="PDZ"/>
</dbReference>
<name>C2MAW3_9PORP</name>
<dbReference type="GO" id="GO:0007165">
    <property type="term" value="P:signal transduction"/>
    <property type="evidence" value="ECO:0007669"/>
    <property type="project" value="TreeGrafter"/>
</dbReference>
<dbReference type="SMART" id="SM00228">
    <property type="entry name" value="PDZ"/>
    <property type="match status" value="2"/>
</dbReference>
<feature type="domain" description="PDZ" evidence="2">
    <location>
        <begin position="316"/>
        <end position="367"/>
    </location>
</feature>
<dbReference type="GO" id="GO:0030288">
    <property type="term" value="C:outer membrane-bounded periplasmic space"/>
    <property type="evidence" value="ECO:0007669"/>
    <property type="project" value="TreeGrafter"/>
</dbReference>